<keyword evidence="5" id="KW-0812">Transmembrane</keyword>
<dbReference type="Proteomes" id="UP000444721">
    <property type="component" value="Unassembled WGS sequence"/>
</dbReference>
<organism evidence="7 8">
    <name type="scientific">Naegleria fowleri</name>
    <name type="common">Brain eating amoeba</name>
    <dbReference type="NCBI Taxonomy" id="5763"/>
    <lineage>
        <taxon>Eukaryota</taxon>
        <taxon>Discoba</taxon>
        <taxon>Heterolobosea</taxon>
        <taxon>Tetramitia</taxon>
        <taxon>Eutetramitia</taxon>
        <taxon>Vahlkampfiidae</taxon>
        <taxon>Naegleria</taxon>
    </lineage>
</organism>
<dbReference type="AlphaFoldDB" id="A0A6A5CEA3"/>
<dbReference type="VEuPathDB" id="AmoebaDB:FDP41_000813"/>
<dbReference type="CDD" id="cd09917">
    <property type="entry name" value="F-box_SF"/>
    <property type="match status" value="1"/>
</dbReference>
<dbReference type="InterPro" id="IPR011990">
    <property type="entry name" value="TPR-like_helical_dom_sf"/>
</dbReference>
<dbReference type="PANTHER" id="PTHR44858">
    <property type="entry name" value="TETRATRICOPEPTIDE REPEAT PROTEIN 6"/>
    <property type="match status" value="1"/>
</dbReference>
<dbReference type="InterPro" id="IPR057977">
    <property type="entry name" value="TPR_DENND3"/>
</dbReference>
<dbReference type="OrthoDB" id="6019893at2759"/>
<dbReference type="OMA" id="LDENCTH"/>
<accession>A0A6A5CEA3</accession>
<evidence type="ECO:0000313" key="7">
    <source>
        <dbReference type="EMBL" id="KAF0984914.1"/>
    </source>
</evidence>
<dbReference type="Gene3D" id="1.25.40.10">
    <property type="entry name" value="Tetratricopeptide repeat domain"/>
    <property type="match status" value="2"/>
</dbReference>
<dbReference type="InterPro" id="IPR019734">
    <property type="entry name" value="TPR_rpt"/>
</dbReference>
<gene>
    <name evidence="7" type="ORF">FDP41_000813</name>
</gene>
<feature type="repeat" description="TPR" evidence="3">
    <location>
        <begin position="159"/>
        <end position="192"/>
    </location>
</feature>
<proteinExistence type="predicted"/>
<dbReference type="InterPro" id="IPR050498">
    <property type="entry name" value="Ycf3"/>
</dbReference>
<evidence type="ECO:0000256" key="5">
    <source>
        <dbReference type="SAM" id="Phobius"/>
    </source>
</evidence>
<dbReference type="VEuPathDB" id="AmoebaDB:NfTy_032050"/>
<feature type="region of interest" description="Disordered" evidence="4">
    <location>
        <begin position="247"/>
        <end position="274"/>
    </location>
</feature>
<evidence type="ECO:0000256" key="1">
    <source>
        <dbReference type="ARBA" id="ARBA00022737"/>
    </source>
</evidence>
<evidence type="ECO:0000256" key="2">
    <source>
        <dbReference type="ARBA" id="ARBA00022803"/>
    </source>
</evidence>
<feature type="compositionally biased region" description="Polar residues" evidence="4">
    <location>
        <begin position="252"/>
        <end position="263"/>
    </location>
</feature>
<sequence>MCGSPISGPLLVLFYPAILAVGAMDYIGRLDSRIRANNEKVSHKWQQKRKEFKTRLLFRKQIKAENKLNKQLKKFNQGSTTSLQDHDKLLNESTEDMECKLDQAQQQTEDGSTTNEETQEDAILFVQRAVVRGAANEYEKALKDLAFAQELYPALKETYIMLYLEGFCYAALGQYLDAARSFKKAIQMKEEMTSDSLDKCLDVERKIFEIQTEMKHTYEKALQSIGEYAVSTRQYLHNTKEHLKNKLLGRGSKSQTSDSASHTTDVESPATVEKDNGSLPQSLISLEELYFRAGVAYYYCAYYSDSITYYTKAIELLSQHQQSKESSSLLASYYYNRGLSNYYFSELDHALNDFLNCTKLQQNIDALKMIAATYGRKGCLTEQSEYKKQAKMLNPLTKFVSVFHYRLLDENCTHLVFSYLPIYSLMLVGGTCRYWRELAMQNLGFRPYFEISFDNLINNVEKQVERANHASLKEKLFLPTDHYKSSDDLLRAVLNASFFDLYVKKENKKVILKEYSKPNYCYHYDGSPFHRFMVNVSSLHICYDLLFSSCVIDELFRNSVPPLEELVIFGADKEFISISDLHALEFAQIDFTRFTSLKKLVIDVCVIIDGPFDSSSGDTDRTIKLPESMEIVEYCAKSKPFIQRIAEHYPNFTFKEL</sequence>
<comment type="caution">
    <text evidence="7">The sequence shown here is derived from an EMBL/GenBank/DDBJ whole genome shotgun (WGS) entry which is preliminary data.</text>
</comment>
<keyword evidence="2 3" id="KW-0802">TPR repeat</keyword>
<evidence type="ECO:0000256" key="4">
    <source>
        <dbReference type="SAM" id="MobiDB-lite"/>
    </source>
</evidence>
<feature type="domain" description="DENND3-like TPR repeats" evidence="6">
    <location>
        <begin position="306"/>
        <end position="364"/>
    </location>
</feature>
<dbReference type="EMBL" id="VFQX01000002">
    <property type="protein sequence ID" value="KAF0984914.1"/>
    <property type="molecule type" value="Genomic_DNA"/>
</dbReference>
<dbReference type="GeneID" id="68108031"/>
<dbReference type="InterPro" id="IPR036047">
    <property type="entry name" value="F-box-like_dom_sf"/>
</dbReference>
<dbReference type="VEuPathDB" id="AmoebaDB:NF0103070"/>
<protein>
    <recommendedName>
        <fullName evidence="6">DENND3-like TPR repeats domain-containing protein</fullName>
    </recommendedName>
</protein>
<keyword evidence="8" id="KW-1185">Reference proteome</keyword>
<keyword evidence="1" id="KW-0677">Repeat</keyword>
<dbReference type="SUPFAM" id="SSF81383">
    <property type="entry name" value="F-box domain"/>
    <property type="match status" value="1"/>
</dbReference>
<dbReference type="PANTHER" id="PTHR44858:SF1">
    <property type="entry name" value="UDP-N-ACETYLGLUCOSAMINE--PEPTIDE N-ACETYLGLUCOSAMINYLTRANSFERASE SPINDLY-RELATED"/>
    <property type="match status" value="1"/>
</dbReference>
<dbReference type="RefSeq" id="XP_044569627.1">
    <property type="nucleotide sequence ID" value="XM_044711950.1"/>
</dbReference>
<evidence type="ECO:0000313" key="8">
    <source>
        <dbReference type="Proteomes" id="UP000444721"/>
    </source>
</evidence>
<keyword evidence="5" id="KW-1133">Transmembrane helix</keyword>
<keyword evidence="5" id="KW-0472">Membrane</keyword>
<feature type="transmembrane region" description="Helical" evidence="5">
    <location>
        <begin position="6"/>
        <end position="27"/>
    </location>
</feature>
<reference evidence="7 8" key="1">
    <citation type="journal article" date="2019" name="Sci. Rep.">
        <title>Nanopore sequencing improves the draft genome of the human pathogenic amoeba Naegleria fowleri.</title>
        <authorList>
            <person name="Liechti N."/>
            <person name="Schurch N."/>
            <person name="Bruggmann R."/>
            <person name="Wittwer M."/>
        </authorList>
    </citation>
    <scope>NUCLEOTIDE SEQUENCE [LARGE SCALE GENOMIC DNA]</scope>
    <source>
        <strain evidence="7 8">ATCC 30894</strain>
    </source>
</reference>
<dbReference type="SMART" id="SM00028">
    <property type="entry name" value="TPR"/>
    <property type="match status" value="4"/>
</dbReference>
<evidence type="ECO:0000256" key="3">
    <source>
        <dbReference type="PROSITE-ProRule" id="PRU00339"/>
    </source>
</evidence>
<dbReference type="SUPFAM" id="SSF48452">
    <property type="entry name" value="TPR-like"/>
    <property type="match status" value="2"/>
</dbReference>
<dbReference type="PROSITE" id="PS50005">
    <property type="entry name" value="TPR"/>
    <property type="match status" value="2"/>
</dbReference>
<name>A0A6A5CEA3_NAEFO</name>
<feature type="repeat" description="TPR" evidence="3">
    <location>
        <begin position="287"/>
        <end position="320"/>
    </location>
</feature>
<dbReference type="Pfam" id="PF25570">
    <property type="entry name" value="TPR_DENND3"/>
    <property type="match status" value="1"/>
</dbReference>
<evidence type="ECO:0000259" key="6">
    <source>
        <dbReference type="Pfam" id="PF25570"/>
    </source>
</evidence>